<keyword evidence="2" id="KW-0378">Hydrolase</keyword>
<proteinExistence type="predicted"/>
<dbReference type="PROSITE" id="PS51635">
    <property type="entry name" value="PNPLA"/>
    <property type="match status" value="1"/>
</dbReference>
<evidence type="ECO:0000313" key="5">
    <source>
        <dbReference type="EMBL" id="PRO74779.1"/>
    </source>
</evidence>
<gene>
    <name evidence="5" type="ORF">C6Y40_04550</name>
</gene>
<keyword evidence="6" id="KW-1185">Reference proteome</keyword>
<evidence type="ECO:0000256" key="3">
    <source>
        <dbReference type="SAM" id="SignalP"/>
    </source>
</evidence>
<evidence type="ECO:0000256" key="2">
    <source>
        <dbReference type="PROSITE-ProRule" id="PRU01161"/>
    </source>
</evidence>
<sequence>MKLLFYKIRLLVILSASVTSLGCSTIEQIKNEPISGKNDTELTSGTLFSAARAGNPKGITLILAFSGGGTRASALSYGVLEELRDTNVTIGGKSTRLLDEVDFISSVSGGSITAAYYGLFRDKIFYDFKDKLLTRDLKEQIISTVLNPLRWFSNLGITDHTVGIYADAGFGEYTFGDMLEKGPPYIAINATDLSQGARFSFLQDYFNLICSDLSTFPVARAVAASAAMPLLFDPIVLKNYDTCDIKDSINFLSSKTSIGKHSIRNTASAALSYSNKKERPFVHLVDGGVSDNLGLRIITDPVELTGGIVNYFSMIHGEDSYSIPRHFAIIAVNASVKVDSSMDKSSTPPSMRQTLNAVTDAQLQLYNNETTDLIKLKLEQWVDETKTQGIPVEAHLISIELKSVSSDRLRNRLNLIPTTLGLPEEEVELLIGTGRKLLRENPQFQKLLKSISSHKTQ</sequence>
<feature type="active site" description="Nucleophile" evidence="2">
    <location>
        <position position="108"/>
    </location>
</feature>
<evidence type="ECO:0000256" key="1">
    <source>
        <dbReference type="ARBA" id="ARBA00023098"/>
    </source>
</evidence>
<dbReference type="Proteomes" id="UP000238949">
    <property type="component" value="Unassembled WGS sequence"/>
</dbReference>
<dbReference type="OrthoDB" id="8541087at2"/>
<evidence type="ECO:0000259" key="4">
    <source>
        <dbReference type="PROSITE" id="PS51635"/>
    </source>
</evidence>
<evidence type="ECO:0000313" key="6">
    <source>
        <dbReference type="Proteomes" id="UP000238949"/>
    </source>
</evidence>
<dbReference type="RefSeq" id="WP_105933554.1">
    <property type="nucleotide sequence ID" value="NZ_PVNP01000035.1"/>
</dbReference>
<dbReference type="AlphaFoldDB" id="A0A2S9VEA2"/>
<dbReference type="GO" id="GO:0016042">
    <property type="term" value="P:lipid catabolic process"/>
    <property type="evidence" value="ECO:0007669"/>
    <property type="project" value="UniProtKB-UniRule"/>
</dbReference>
<keyword evidence="3" id="KW-0732">Signal</keyword>
<dbReference type="PROSITE" id="PS51257">
    <property type="entry name" value="PROKAR_LIPOPROTEIN"/>
    <property type="match status" value="1"/>
</dbReference>
<dbReference type="EMBL" id="PVNP01000035">
    <property type="protein sequence ID" value="PRO74779.1"/>
    <property type="molecule type" value="Genomic_DNA"/>
</dbReference>
<reference evidence="6" key="1">
    <citation type="journal article" date="2020" name="Int. J. Syst. Evol. Microbiol.">
        <title>Alteromonas alba sp. nov., a marine bacterium isolated from the seawater of the West Pacific Ocean.</title>
        <authorList>
            <person name="Sun C."/>
            <person name="Wu Y.-H."/>
            <person name="Xamxidin M."/>
            <person name="Cheng H."/>
            <person name="Xu X.-W."/>
        </authorList>
    </citation>
    <scope>NUCLEOTIDE SEQUENCE [LARGE SCALE GENOMIC DNA]</scope>
    <source>
        <strain evidence="6">190</strain>
    </source>
</reference>
<name>A0A2S9VEA2_9ALTE</name>
<feature type="domain" description="PNPLA" evidence="4">
    <location>
        <begin position="63"/>
        <end position="299"/>
    </location>
</feature>
<organism evidence="5 6">
    <name type="scientific">Alteromonas alba</name>
    <dbReference type="NCBI Taxonomy" id="2079529"/>
    <lineage>
        <taxon>Bacteria</taxon>
        <taxon>Pseudomonadati</taxon>
        <taxon>Pseudomonadota</taxon>
        <taxon>Gammaproteobacteria</taxon>
        <taxon>Alteromonadales</taxon>
        <taxon>Alteromonadaceae</taxon>
        <taxon>Alteromonas/Salinimonas group</taxon>
        <taxon>Alteromonas</taxon>
    </lineage>
</organism>
<feature type="signal peptide" evidence="3">
    <location>
        <begin position="1"/>
        <end position="22"/>
    </location>
</feature>
<comment type="caution">
    <text evidence="2">Lacks conserved residue(s) required for the propagation of feature annotation.</text>
</comment>
<dbReference type="GO" id="GO:0016787">
    <property type="term" value="F:hydrolase activity"/>
    <property type="evidence" value="ECO:0007669"/>
    <property type="project" value="UniProtKB-UniRule"/>
</dbReference>
<dbReference type="Gene3D" id="3.40.1090.10">
    <property type="entry name" value="Cytosolic phospholipase A2 catalytic domain"/>
    <property type="match status" value="1"/>
</dbReference>
<dbReference type="SUPFAM" id="SSF52151">
    <property type="entry name" value="FabD/lysophospholipase-like"/>
    <property type="match status" value="1"/>
</dbReference>
<dbReference type="Pfam" id="PF01734">
    <property type="entry name" value="Patatin"/>
    <property type="match status" value="1"/>
</dbReference>
<accession>A0A2S9VEA2</accession>
<keyword evidence="2" id="KW-0442">Lipid degradation</keyword>
<dbReference type="InterPro" id="IPR016035">
    <property type="entry name" value="Acyl_Trfase/lysoPLipase"/>
</dbReference>
<dbReference type="InterPro" id="IPR002641">
    <property type="entry name" value="PNPLA_dom"/>
</dbReference>
<comment type="caution">
    <text evidence="5">The sequence shown here is derived from an EMBL/GenBank/DDBJ whole genome shotgun (WGS) entry which is preliminary data.</text>
</comment>
<keyword evidence="1 2" id="KW-0443">Lipid metabolism</keyword>
<feature type="short sequence motif" description="DGA/G" evidence="2">
    <location>
        <begin position="286"/>
        <end position="288"/>
    </location>
</feature>
<feature type="active site" description="Proton acceptor" evidence="2">
    <location>
        <position position="286"/>
    </location>
</feature>
<protein>
    <recommendedName>
        <fullName evidence="4">PNPLA domain-containing protein</fullName>
    </recommendedName>
</protein>
<feature type="chain" id="PRO_5015535901" description="PNPLA domain-containing protein" evidence="3">
    <location>
        <begin position="23"/>
        <end position="457"/>
    </location>
</feature>